<proteinExistence type="predicted"/>
<feature type="domain" description="Large polyvalent protein-associated" evidence="4">
    <location>
        <begin position="111"/>
        <end position="192"/>
    </location>
</feature>
<evidence type="ECO:0000313" key="5">
    <source>
        <dbReference type="EMBL" id="VYU16855.1"/>
    </source>
</evidence>
<dbReference type="Pfam" id="PF14191">
    <property type="entry name" value="YodL"/>
    <property type="match status" value="1"/>
</dbReference>
<dbReference type="Pfam" id="PF14195">
    <property type="entry name" value="DUF4316"/>
    <property type="match status" value="1"/>
</dbReference>
<protein>
    <recommendedName>
        <fullName evidence="6">DUF4316 domain-containing protein</fullName>
    </recommendedName>
</protein>
<organism evidence="5">
    <name type="scientific">Mediterraneibacter gnavus</name>
    <name type="common">Ruminococcus gnavus</name>
    <dbReference type="NCBI Taxonomy" id="33038"/>
    <lineage>
        <taxon>Bacteria</taxon>
        <taxon>Bacillati</taxon>
        <taxon>Bacillota</taxon>
        <taxon>Clostridia</taxon>
        <taxon>Lachnospirales</taxon>
        <taxon>Lachnospiraceae</taxon>
        <taxon>Mediterraneibacter</taxon>
    </lineage>
</organism>
<accession>A0A6N3CM34</accession>
<dbReference type="InterPro" id="IPR025923">
    <property type="entry name" value="YodL-like_dom"/>
</dbReference>
<evidence type="ECO:0000259" key="2">
    <source>
        <dbReference type="Pfam" id="PF14191"/>
    </source>
</evidence>
<sequence>MIRNHYAIYQLKRGAETKHLCFRPYQELKEKKIAVRAENYEQVFHTGILPGDTAETIWRRFLRQPPKIFRGYHSLSTSDVIVINKEGAITSFYVDSKRLVEVPDFIRLNGSSTLISMDTVDYQVEGVKGNWLAIDETKVEGNVFFLMQSEQYGADAAYIVVKDSGELVVRESSGFDDKTLEQIQRYLHPTKQIETITKSEKPQLENWQKAQKNGEYLRSAEITEEQNYNMIDGLMNNKAPKKKKERTSVLKKLREKQAAIAMRSGKQPQEQMMDMERRKQ</sequence>
<reference evidence="5" key="1">
    <citation type="submission" date="2019-11" db="EMBL/GenBank/DDBJ databases">
        <authorList>
            <person name="Feng L."/>
        </authorList>
    </citation>
    <scope>NUCLEOTIDE SEQUENCE</scope>
    <source>
        <strain evidence="5">RgnavusLFYP19</strain>
    </source>
</reference>
<feature type="region of interest" description="Disordered" evidence="1">
    <location>
        <begin position="257"/>
        <end position="280"/>
    </location>
</feature>
<dbReference type="AlphaFoldDB" id="A0A6N3CM34"/>
<evidence type="ECO:0000259" key="3">
    <source>
        <dbReference type="Pfam" id="PF14195"/>
    </source>
</evidence>
<gene>
    <name evidence="5" type="ORF">RGLFYP19_01610</name>
</gene>
<dbReference type="InterPro" id="IPR025465">
    <property type="entry name" value="DUF4316"/>
</dbReference>
<evidence type="ECO:0000259" key="4">
    <source>
        <dbReference type="Pfam" id="PF18832"/>
    </source>
</evidence>
<feature type="domain" description="DUF4316" evidence="3">
    <location>
        <begin position="215"/>
        <end position="254"/>
    </location>
</feature>
<evidence type="ECO:0008006" key="6">
    <source>
        <dbReference type="Google" id="ProtNLM"/>
    </source>
</evidence>
<feature type="domain" description="YodL-like" evidence="2">
    <location>
        <begin position="6"/>
        <end position="105"/>
    </location>
</feature>
<evidence type="ECO:0000256" key="1">
    <source>
        <dbReference type="SAM" id="MobiDB-lite"/>
    </source>
</evidence>
<dbReference type="Pfam" id="PF18832">
    <property type="entry name" value="LPD18"/>
    <property type="match status" value="1"/>
</dbReference>
<dbReference type="EMBL" id="CACRUK010000022">
    <property type="protein sequence ID" value="VYU16855.1"/>
    <property type="molecule type" value="Genomic_DNA"/>
</dbReference>
<dbReference type="RefSeq" id="WP_156729334.1">
    <property type="nucleotide sequence ID" value="NZ_CACRUK010000022.1"/>
</dbReference>
<dbReference type="InterPro" id="IPR041258">
    <property type="entry name" value="LPD18"/>
</dbReference>
<name>A0A6N3CM34_MEDGN</name>